<dbReference type="STRING" id="1016849.A0A0D1W6D9"/>
<evidence type="ECO:0000259" key="11">
    <source>
        <dbReference type="PROSITE" id="PS50850"/>
    </source>
</evidence>
<dbReference type="Pfam" id="PF00107">
    <property type="entry name" value="ADH_zinc_N"/>
    <property type="match status" value="1"/>
</dbReference>
<evidence type="ECO:0000256" key="6">
    <source>
        <dbReference type="ARBA" id="ARBA00023002"/>
    </source>
</evidence>
<dbReference type="GO" id="GO:0005737">
    <property type="term" value="C:cytoplasm"/>
    <property type="evidence" value="ECO:0007669"/>
    <property type="project" value="TreeGrafter"/>
</dbReference>
<dbReference type="InterPro" id="IPR036291">
    <property type="entry name" value="NAD(P)-bd_dom_sf"/>
</dbReference>
<comment type="cofactor">
    <cofactor evidence="1 8">
        <name>Zn(2+)</name>
        <dbReference type="ChEBI" id="CHEBI:29105"/>
    </cofactor>
</comment>
<dbReference type="Gene3D" id="3.90.180.10">
    <property type="entry name" value="Medium-chain alcohol dehydrogenases, catalytic domain"/>
    <property type="match status" value="1"/>
</dbReference>
<name>A0A0D1W6D9_9EURO</name>
<evidence type="ECO:0000313" key="13">
    <source>
        <dbReference type="Proteomes" id="UP000053599"/>
    </source>
</evidence>
<feature type="transmembrane region" description="Helical" evidence="10">
    <location>
        <begin position="201"/>
        <end position="220"/>
    </location>
</feature>
<comment type="similarity">
    <text evidence="3 8">Belongs to the zinc-containing alcohol dehydrogenase family.</text>
</comment>
<dbReference type="GO" id="GO:0008270">
    <property type="term" value="F:zinc ion binding"/>
    <property type="evidence" value="ECO:0007669"/>
    <property type="project" value="InterPro"/>
</dbReference>
<evidence type="ECO:0000256" key="2">
    <source>
        <dbReference type="ARBA" id="ARBA00004141"/>
    </source>
</evidence>
<dbReference type="GO" id="GO:0022857">
    <property type="term" value="F:transmembrane transporter activity"/>
    <property type="evidence" value="ECO:0007669"/>
    <property type="project" value="InterPro"/>
</dbReference>
<comment type="subcellular location">
    <subcellularLocation>
        <location evidence="2">Membrane</location>
        <topology evidence="2">Multi-pass membrane protein</topology>
    </subcellularLocation>
</comment>
<dbReference type="InterPro" id="IPR011032">
    <property type="entry name" value="GroES-like_sf"/>
</dbReference>
<dbReference type="InterPro" id="IPR013149">
    <property type="entry name" value="ADH-like_C"/>
</dbReference>
<dbReference type="InterPro" id="IPR013154">
    <property type="entry name" value="ADH-like_N"/>
</dbReference>
<feature type="region of interest" description="Disordered" evidence="9">
    <location>
        <begin position="625"/>
        <end position="652"/>
    </location>
</feature>
<dbReference type="SMART" id="SM00829">
    <property type="entry name" value="PKS_ER"/>
    <property type="match status" value="1"/>
</dbReference>
<evidence type="ECO:0000256" key="8">
    <source>
        <dbReference type="RuleBase" id="RU361277"/>
    </source>
</evidence>
<protein>
    <recommendedName>
        <fullName evidence="11">Major facilitator superfamily (MFS) profile domain-containing protein</fullName>
    </recommendedName>
</protein>
<feature type="compositionally biased region" description="Polar residues" evidence="9">
    <location>
        <begin position="633"/>
        <end position="642"/>
    </location>
</feature>
<dbReference type="InterPro" id="IPR036259">
    <property type="entry name" value="MFS_trans_sf"/>
</dbReference>
<dbReference type="OrthoDB" id="2585655at2759"/>
<feature type="transmembrane region" description="Helical" evidence="10">
    <location>
        <begin position="425"/>
        <end position="444"/>
    </location>
</feature>
<feature type="transmembrane region" description="Helical" evidence="10">
    <location>
        <begin position="346"/>
        <end position="372"/>
    </location>
</feature>
<keyword evidence="7" id="KW-0520">NAD</keyword>
<proteinExistence type="inferred from homology"/>
<dbReference type="EMBL" id="KN846951">
    <property type="protein sequence ID" value="KIV84245.1"/>
    <property type="molecule type" value="Genomic_DNA"/>
</dbReference>
<gene>
    <name evidence="12" type="ORF">PV11_00035</name>
</gene>
<keyword evidence="10" id="KW-0472">Membrane</keyword>
<feature type="transmembrane region" description="Helical" evidence="10">
    <location>
        <begin position="171"/>
        <end position="194"/>
    </location>
</feature>
<feature type="region of interest" description="Disordered" evidence="9">
    <location>
        <begin position="572"/>
        <end position="592"/>
    </location>
</feature>
<dbReference type="Gene3D" id="3.40.50.720">
    <property type="entry name" value="NAD(P)-binding Rossmann-like Domain"/>
    <property type="match status" value="1"/>
</dbReference>
<dbReference type="InterPro" id="IPR011701">
    <property type="entry name" value="MFS"/>
</dbReference>
<sequence length="1072" mass="114754">MGLGVLESRHREHVPGTVFLHEAGRVDLEFSLETSEEPGEQSEALKHIGSLVLIPQPSASPNDPLNWSKWKKLLFLIAFAYGCGVAGADGPILSAAAVQLATEFEVGLPKFISSYNGVLLGCVAVSSFLGNSLAVKYGKRPVYLVASILLIAGSFWGGRAKSLGSLTGSRALVGLGVGPWEALIPASIADVWFVHQRGFRLGIFNLGIFGGISLAPPITGPIIEKYGWRNCMYGVGGAHILQLILTFLLMPETAYHRSAHLSLDTAEKSDVAGSTKITGANQPEGVEHTEKITSPAVATGPASLEYAPSTAILPTMREQLPWSGYNHHVSLVSLSTRPIRLIFSPIVFWCTILFTTCVAWLVLIAVTISQIFSGPPYKFGVEQVGATNLSSFVASVIGALVAHRLSDGLAVWMAKKNHGIYEPEFRLPLVLSYLVFSAVGFFVWGQSVYAAEPWAVPVIIGLGLINLGVQLTTTAVAAYLVDAHRQISGEAFALLGFITKVFCMGLTFYITEWLVDSGIRNAFFTLGGITAGLGLSSVPMYIWVAQYENYLSVLALRWRWCFDSKISGDDTGKPIAPLGKPNEPHGNEIPSQGAARRVGNIDLHGTARSHFAQLVSRANAADQPGVSAMHAANRSSPENTEFPQDHIGRDPDSRDVALAHHTQGFWLTGSDACNAWLEECKLLSVFALSIDLVMAATALSTAHHAIIGAHDLSSAYYQIPKECKAGVVVNEGPNFFVQIQTVLVPEPGPDEVLIRLNVTGVCFSDIHFMRGDLDLPPMSAFGVRSPGHEGAGTVVKLGNNVKNWKIGDRAGIKPVWDICGTCEFCWTGRDAFCAKSLHAGLMKPGSYQQYVLSPARYTMPIPDGVDDYTAAPIMCSASTVYRSLVEARLTPGDWVAFPGGGGGVGIQGVQIAKAMGLRPIVIDTGDEKRDLGLMCGAEHFVDFKKSADVTAEVVCLADGVGVHAVIVTAPGAYSNAIDLVGKRISAKVMCIGLPAKGTTHLGCEPSKFCFQNLTISGTLVANLSDISRALEFASRGLLKPIYTVYGIEELPEAIEKLKQGQVAGRAIIDFNK</sequence>
<keyword evidence="4 8" id="KW-0479">Metal-binding</keyword>
<dbReference type="HOGENOM" id="CLU_287428_0_0_1"/>
<evidence type="ECO:0000256" key="7">
    <source>
        <dbReference type="ARBA" id="ARBA00023027"/>
    </source>
</evidence>
<dbReference type="InterPro" id="IPR020843">
    <property type="entry name" value="ER"/>
</dbReference>
<dbReference type="InterPro" id="IPR020846">
    <property type="entry name" value="MFS_dom"/>
</dbReference>
<dbReference type="InterPro" id="IPR002328">
    <property type="entry name" value="ADH_Zn_CS"/>
</dbReference>
<organism evidence="12 13">
    <name type="scientific">Exophiala sideris</name>
    <dbReference type="NCBI Taxonomy" id="1016849"/>
    <lineage>
        <taxon>Eukaryota</taxon>
        <taxon>Fungi</taxon>
        <taxon>Dikarya</taxon>
        <taxon>Ascomycota</taxon>
        <taxon>Pezizomycotina</taxon>
        <taxon>Eurotiomycetes</taxon>
        <taxon>Chaetothyriomycetidae</taxon>
        <taxon>Chaetothyriales</taxon>
        <taxon>Herpotrichiellaceae</taxon>
        <taxon>Exophiala</taxon>
    </lineage>
</organism>
<keyword evidence="10" id="KW-1133">Transmembrane helix</keyword>
<feature type="transmembrane region" description="Helical" evidence="10">
    <location>
        <begin position="232"/>
        <end position="250"/>
    </location>
</feature>
<dbReference type="PROSITE" id="PS50850">
    <property type="entry name" value="MFS"/>
    <property type="match status" value="1"/>
</dbReference>
<feature type="domain" description="Major facilitator superfamily (MFS) profile" evidence="11">
    <location>
        <begin position="75"/>
        <end position="546"/>
    </location>
</feature>
<dbReference type="GO" id="GO:0004022">
    <property type="term" value="F:alcohol dehydrogenase (NAD+) activity"/>
    <property type="evidence" value="ECO:0007669"/>
    <property type="project" value="TreeGrafter"/>
</dbReference>
<dbReference type="SUPFAM" id="SSF103473">
    <property type="entry name" value="MFS general substrate transporter"/>
    <property type="match status" value="1"/>
</dbReference>
<evidence type="ECO:0000256" key="4">
    <source>
        <dbReference type="ARBA" id="ARBA00022723"/>
    </source>
</evidence>
<dbReference type="SUPFAM" id="SSF51735">
    <property type="entry name" value="NAD(P)-binding Rossmann-fold domains"/>
    <property type="match status" value="1"/>
</dbReference>
<feature type="transmembrane region" description="Helical" evidence="10">
    <location>
        <begin position="456"/>
        <end position="480"/>
    </location>
</feature>
<accession>A0A0D1W6D9</accession>
<feature type="transmembrane region" description="Helical" evidence="10">
    <location>
        <begin position="112"/>
        <end position="130"/>
    </location>
</feature>
<dbReference type="PANTHER" id="PTHR42940">
    <property type="entry name" value="ALCOHOL DEHYDROGENASE 1-RELATED"/>
    <property type="match status" value="1"/>
</dbReference>
<evidence type="ECO:0000256" key="3">
    <source>
        <dbReference type="ARBA" id="ARBA00008072"/>
    </source>
</evidence>
<dbReference type="Gene3D" id="1.20.1250.20">
    <property type="entry name" value="MFS general substrate transporter like domains"/>
    <property type="match status" value="1"/>
</dbReference>
<feature type="transmembrane region" description="Helical" evidence="10">
    <location>
        <begin position="392"/>
        <end position="413"/>
    </location>
</feature>
<dbReference type="FunFam" id="3.40.50.720:FF:000039">
    <property type="entry name" value="Alcohol dehydrogenase AdhP"/>
    <property type="match status" value="1"/>
</dbReference>
<dbReference type="Pfam" id="PF07690">
    <property type="entry name" value="MFS_1"/>
    <property type="match status" value="1"/>
</dbReference>
<dbReference type="PANTHER" id="PTHR42940:SF1">
    <property type="entry name" value="ENOYL REDUCTASE (ER) DOMAIN-CONTAINING PROTEIN"/>
    <property type="match status" value="1"/>
</dbReference>
<reference evidence="12 13" key="1">
    <citation type="submission" date="2015-01" db="EMBL/GenBank/DDBJ databases">
        <title>The Genome Sequence of Exophiala sideris CBS121828.</title>
        <authorList>
            <consortium name="The Broad Institute Genomics Platform"/>
            <person name="Cuomo C."/>
            <person name="de Hoog S."/>
            <person name="Gorbushina A."/>
            <person name="Stielow B."/>
            <person name="Teixiera M."/>
            <person name="Abouelleil A."/>
            <person name="Chapman S.B."/>
            <person name="Priest M."/>
            <person name="Young S.K."/>
            <person name="Wortman J."/>
            <person name="Nusbaum C."/>
            <person name="Birren B."/>
        </authorList>
    </citation>
    <scope>NUCLEOTIDE SEQUENCE [LARGE SCALE GENOMIC DNA]</scope>
    <source>
        <strain evidence="12 13">CBS 121828</strain>
    </source>
</reference>
<feature type="compositionally biased region" description="Basic and acidic residues" evidence="9">
    <location>
        <begin position="643"/>
        <end position="652"/>
    </location>
</feature>
<dbReference type="SUPFAM" id="SSF50129">
    <property type="entry name" value="GroES-like"/>
    <property type="match status" value="1"/>
</dbReference>
<evidence type="ECO:0000313" key="12">
    <source>
        <dbReference type="EMBL" id="KIV84245.1"/>
    </source>
</evidence>
<evidence type="ECO:0000256" key="1">
    <source>
        <dbReference type="ARBA" id="ARBA00001947"/>
    </source>
</evidence>
<evidence type="ECO:0000256" key="9">
    <source>
        <dbReference type="SAM" id="MobiDB-lite"/>
    </source>
</evidence>
<dbReference type="Pfam" id="PF08240">
    <property type="entry name" value="ADH_N"/>
    <property type="match status" value="1"/>
</dbReference>
<evidence type="ECO:0000256" key="5">
    <source>
        <dbReference type="ARBA" id="ARBA00022833"/>
    </source>
</evidence>
<feature type="transmembrane region" description="Helical" evidence="10">
    <location>
        <begin position="492"/>
        <end position="510"/>
    </location>
</feature>
<keyword evidence="5 8" id="KW-0862">Zinc</keyword>
<keyword evidence="6" id="KW-0560">Oxidoreductase</keyword>
<evidence type="ECO:0000256" key="10">
    <source>
        <dbReference type="SAM" id="Phobius"/>
    </source>
</evidence>
<dbReference type="PROSITE" id="PS00059">
    <property type="entry name" value="ADH_ZINC"/>
    <property type="match status" value="1"/>
</dbReference>
<dbReference type="GO" id="GO:0016020">
    <property type="term" value="C:membrane"/>
    <property type="evidence" value="ECO:0007669"/>
    <property type="project" value="UniProtKB-SubCell"/>
</dbReference>
<dbReference type="CDD" id="cd08297">
    <property type="entry name" value="CAD3"/>
    <property type="match status" value="1"/>
</dbReference>
<feature type="transmembrane region" description="Helical" evidence="10">
    <location>
        <begin position="142"/>
        <end position="159"/>
    </location>
</feature>
<dbReference type="AlphaFoldDB" id="A0A0D1W6D9"/>
<feature type="transmembrane region" description="Helical" evidence="10">
    <location>
        <begin position="73"/>
        <end position="100"/>
    </location>
</feature>
<keyword evidence="10" id="KW-0812">Transmembrane</keyword>
<dbReference type="Proteomes" id="UP000053599">
    <property type="component" value="Unassembled WGS sequence"/>
</dbReference>